<name>A0A175Y3J4_9SPHN</name>
<dbReference type="AlphaFoldDB" id="A0A175Y3J4"/>
<evidence type="ECO:0000256" key="5">
    <source>
        <dbReference type="ARBA" id="ARBA00023136"/>
    </source>
</evidence>
<protein>
    <recommendedName>
        <fullName evidence="8">Polysaccharide biosynthesis protein</fullName>
    </recommendedName>
</protein>
<keyword evidence="3" id="KW-0812">Transmembrane</keyword>
<evidence type="ECO:0000256" key="3">
    <source>
        <dbReference type="ARBA" id="ARBA00022692"/>
    </source>
</evidence>
<keyword evidence="4" id="KW-1133">Transmembrane helix</keyword>
<keyword evidence="2" id="KW-1003">Cell membrane</keyword>
<keyword evidence="5" id="KW-0472">Membrane</keyword>
<dbReference type="GO" id="GO:0005886">
    <property type="term" value="C:plasma membrane"/>
    <property type="evidence" value="ECO:0007669"/>
    <property type="project" value="UniProtKB-SubCell"/>
</dbReference>
<sequence>MLGLLAAFMCTMAAASYDFHRTATQKRQRFGAYASVEVVRTLVMLSLGLLILVVPTMHQVEVLFAAQAVSYVLVSFVLRLQPRPDEPAADYAAIIRQFVGAAGLWIIVYWLLVAVVGQAPLLLLARLGDVSALAALGSAMRYYGIALSVVVAVNVVVLPHLSGGDTPAEVFRRLGESARLLLFAMAIVIAGAGMGYALIPFIDGGKYPQAPVLFVLLCLGLFPGIMMAPISSALLRLDRTGDMVLAMTAGLVVTVIITVATRSAMGAAAAVPAGTIGQLLVGISALRRARGRINLSQTAD</sequence>
<dbReference type="KEGG" id="smy:BJP26_13600"/>
<comment type="subcellular location">
    <subcellularLocation>
        <location evidence="1">Cell membrane</location>
        <topology evidence="1">Multi-pass membrane protein</topology>
    </subcellularLocation>
</comment>
<evidence type="ECO:0000256" key="1">
    <source>
        <dbReference type="ARBA" id="ARBA00004651"/>
    </source>
</evidence>
<keyword evidence="7" id="KW-1185">Reference proteome</keyword>
<reference evidence="6" key="1">
    <citation type="submission" date="2016-03" db="EMBL/GenBank/DDBJ databases">
        <title>Sphingomonas melonis TY, whole genome shotgun sequencing.</title>
        <authorList>
            <person name="Wang H."/>
            <person name="Zhu P."/>
        </authorList>
    </citation>
    <scope>NUCLEOTIDE SEQUENCE [LARGE SCALE GENOMIC DNA]</scope>
    <source>
        <strain evidence="6">TY</strain>
    </source>
</reference>
<dbReference type="InterPro" id="IPR050833">
    <property type="entry name" value="Poly_Biosynth_Transport"/>
</dbReference>
<dbReference type="PANTHER" id="PTHR30250:SF11">
    <property type="entry name" value="O-ANTIGEN TRANSPORTER-RELATED"/>
    <property type="match status" value="1"/>
</dbReference>
<evidence type="ECO:0008006" key="8">
    <source>
        <dbReference type="Google" id="ProtNLM"/>
    </source>
</evidence>
<comment type="caution">
    <text evidence="6">The sequence shown here is derived from an EMBL/GenBank/DDBJ whole genome shotgun (WGS) entry which is preliminary data.</text>
</comment>
<gene>
    <name evidence="6" type="ORF">AVM11_17940</name>
</gene>
<dbReference type="STRING" id="621456.BJP26_13600"/>
<dbReference type="PANTHER" id="PTHR30250">
    <property type="entry name" value="PST FAMILY PREDICTED COLANIC ACID TRANSPORTER"/>
    <property type="match status" value="1"/>
</dbReference>
<dbReference type="EMBL" id="LQCK02000021">
    <property type="protein sequence ID" value="KZB95005.1"/>
    <property type="molecule type" value="Genomic_DNA"/>
</dbReference>
<evidence type="ECO:0000313" key="6">
    <source>
        <dbReference type="EMBL" id="KZB95005.1"/>
    </source>
</evidence>
<organism evidence="6 7">
    <name type="scientific">Sphingomonas melonis TY</name>
    <dbReference type="NCBI Taxonomy" id="621456"/>
    <lineage>
        <taxon>Bacteria</taxon>
        <taxon>Pseudomonadati</taxon>
        <taxon>Pseudomonadota</taxon>
        <taxon>Alphaproteobacteria</taxon>
        <taxon>Sphingomonadales</taxon>
        <taxon>Sphingomonadaceae</taxon>
        <taxon>Sphingomonas</taxon>
    </lineage>
</organism>
<dbReference type="KEGG" id="smy:BJP26_14025"/>
<dbReference type="Proteomes" id="UP000078460">
    <property type="component" value="Unassembled WGS sequence"/>
</dbReference>
<evidence type="ECO:0000313" key="7">
    <source>
        <dbReference type="Proteomes" id="UP000078460"/>
    </source>
</evidence>
<proteinExistence type="predicted"/>
<evidence type="ECO:0000256" key="2">
    <source>
        <dbReference type="ARBA" id="ARBA00022475"/>
    </source>
</evidence>
<accession>A0A175Y3J4</accession>
<evidence type="ECO:0000256" key="4">
    <source>
        <dbReference type="ARBA" id="ARBA00022989"/>
    </source>
</evidence>